<dbReference type="InterPro" id="IPR027359">
    <property type="entry name" value="Volt_channel_dom_sf"/>
</dbReference>
<gene>
    <name evidence="15" type="ORF">DPMN_010662</name>
</gene>
<dbReference type="GO" id="GO:0001508">
    <property type="term" value="P:action potential"/>
    <property type="evidence" value="ECO:0007669"/>
    <property type="project" value="TreeGrafter"/>
</dbReference>
<keyword evidence="6" id="KW-0851">Voltage-gated channel</keyword>
<proteinExistence type="predicted"/>
<dbReference type="Proteomes" id="UP000828390">
    <property type="component" value="Unassembled WGS sequence"/>
</dbReference>
<dbReference type="GO" id="GO:0008076">
    <property type="term" value="C:voltage-gated potassium channel complex"/>
    <property type="evidence" value="ECO:0007669"/>
    <property type="project" value="InterPro"/>
</dbReference>
<evidence type="ECO:0000256" key="12">
    <source>
        <dbReference type="SAM" id="MobiDB-lite"/>
    </source>
</evidence>
<feature type="region of interest" description="Disordered" evidence="12">
    <location>
        <begin position="657"/>
        <end position="683"/>
    </location>
</feature>
<feature type="transmembrane region" description="Helical" evidence="13">
    <location>
        <begin position="581"/>
        <end position="609"/>
    </location>
</feature>
<feature type="domain" description="BTB" evidence="14">
    <location>
        <begin position="168"/>
        <end position="267"/>
    </location>
</feature>
<evidence type="ECO:0000256" key="8">
    <source>
        <dbReference type="ARBA" id="ARBA00022989"/>
    </source>
</evidence>
<evidence type="ECO:0000313" key="16">
    <source>
        <dbReference type="Proteomes" id="UP000828390"/>
    </source>
</evidence>
<dbReference type="InterPro" id="IPR011333">
    <property type="entry name" value="SKP1/BTB/POZ_sf"/>
</dbReference>
<dbReference type="InterPro" id="IPR003131">
    <property type="entry name" value="T1-type_BTB"/>
</dbReference>
<keyword evidence="7" id="KW-0630">Potassium</keyword>
<dbReference type="SUPFAM" id="SSF54695">
    <property type="entry name" value="POZ domain"/>
    <property type="match status" value="1"/>
</dbReference>
<protein>
    <recommendedName>
        <fullName evidence="14">BTB domain-containing protein</fullName>
    </recommendedName>
</protein>
<keyword evidence="3" id="KW-0633">Potassium transport</keyword>
<dbReference type="AlphaFoldDB" id="A0A9D4S154"/>
<reference evidence="15" key="1">
    <citation type="journal article" date="2019" name="bioRxiv">
        <title>The Genome of the Zebra Mussel, Dreissena polymorpha: A Resource for Invasive Species Research.</title>
        <authorList>
            <person name="McCartney M.A."/>
            <person name="Auch B."/>
            <person name="Kono T."/>
            <person name="Mallez S."/>
            <person name="Zhang Y."/>
            <person name="Obille A."/>
            <person name="Becker A."/>
            <person name="Abrahante J.E."/>
            <person name="Garbe J."/>
            <person name="Badalamenti J.P."/>
            <person name="Herman A."/>
            <person name="Mangelson H."/>
            <person name="Liachko I."/>
            <person name="Sullivan S."/>
            <person name="Sone E.D."/>
            <person name="Koren S."/>
            <person name="Silverstein K.A.T."/>
            <person name="Beckman K.B."/>
            <person name="Gohl D.M."/>
        </authorList>
    </citation>
    <scope>NUCLEOTIDE SEQUENCE</scope>
    <source>
        <strain evidence="15">Duluth1</strain>
        <tissue evidence="15">Whole animal</tissue>
    </source>
</reference>
<feature type="transmembrane region" description="Helical" evidence="13">
    <location>
        <begin position="416"/>
        <end position="436"/>
    </location>
</feature>
<dbReference type="FunFam" id="1.10.287.70:FF:000028">
    <property type="entry name" value="potassium voltage-gated channel subfamily D member 3"/>
    <property type="match status" value="1"/>
</dbReference>
<evidence type="ECO:0000256" key="11">
    <source>
        <dbReference type="ARBA" id="ARBA00023303"/>
    </source>
</evidence>
<name>A0A9D4S154_DREPO</name>
<dbReference type="InterPro" id="IPR028325">
    <property type="entry name" value="VG_K_chnl"/>
</dbReference>
<dbReference type="GO" id="GO:0005249">
    <property type="term" value="F:voltage-gated potassium channel activity"/>
    <property type="evidence" value="ECO:0007669"/>
    <property type="project" value="InterPro"/>
</dbReference>
<evidence type="ECO:0000256" key="4">
    <source>
        <dbReference type="ARBA" id="ARBA00022692"/>
    </source>
</evidence>
<dbReference type="Pfam" id="PF02214">
    <property type="entry name" value="BTB_2"/>
    <property type="match status" value="1"/>
</dbReference>
<keyword evidence="8 13" id="KW-1133">Transmembrane helix</keyword>
<dbReference type="EMBL" id="JAIWYP010000001">
    <property type="protein sequence ID" value="KAH3886650.1"/>
    <property type="molecule type" value="Genomic_DNA"/>
</dbReference>
<feature type="transmembrane region" description="Helical" evidence="13">
    <location>
        <begin position="523"/>
        <end position="544"/>
    </location>
</feature>
<reference evidence="15" key="2">
    <citation type="submission" date="2020-11" db="EMBL/GenBank/DDBJ databases">
        <authorList>
            <person name="McCartney M.A."/>
            <person name="Auch B."/>
            <person name="Kono T."/>
            <person name="Mallez S."/>
            <person name="Becker A."/>
            <person name="Gohl D.M."/>
            <person name="Silverstein K.A.T."/>
            <person name="Koren S."/>
            <person name="Bechman K.B."/>
            <person name="Herman A."/>
            <person name="Abrahante J.E."/>
            <person name="Garbe J."/>
        </authorList>
    </citation>
    <scope>NUCLEOTIDE SEQUENCE</scope>
    <source>
        <strain evidence="15">Duluth1</strain>
        <tissue evidence="15">Whole animal</tissue>
    </source>
</reference>
<keyword evidence="2" id="KW-0813">Transport</keyword>
<evidence type="ECO:0000313" key="15">
    <source>
        <dbReference type="EMBL" id="KAH3886650.1"/>
    </source>
</evidence>
<sequence>MSRECIYTALSQESNEYCRRLKLRSRSPVGGRTSPSNFCSQSDGSEYLAPPPVLSDNRSSNASVRISKDYGLCPVDQSNRHSIENDNNLPHARGNISLSAVGCTEGCEDGSGGSKEPRNTICQRPDSEYDEQDIETIWTLRNTSGEHDLSRSRPGSLTSSTCNYLPKETVIINVGGQTFETFKSTLRRLKSSKLADEKEMMKYYRKSKGDFFFDRDPYAFNIILNYLRYGDLHLPTNLCVPALMREFQYWGIDEADIERCCFQPYNTWKSQTKSLEKLEYDRKQSTTQEDLAYDLKSKSCLRRMRAVVWTFLQDPSSSRAAKIYAWVSIIFVCLSIFSFCAETHPMFKLPSSKVHNLRWLYRFFTLVDSLVLNKNNATSKAPLTLIHFNSTTNTTHSSVTTAANISDSRSEGEPQISHPALVIIDLICVFFFSLEFLTRLLLCPKKLRFCSSLQNIIDFIAIVPDYVEFIMLWISPQVRVGLSFVDFIFILRMLRLCRIFRIIRHVPGLWILLYTLKASFNELMLMFVFLLIGMVMFASLLHFIEGGEQFSNIPVGFWWAMVTMTTVGYGDMFPVTGFGYVIGSVCAISGLLMIAFTVPIIVNNFLLYYTHVQYGISDKDAAMNHMEEEKDEAELGVLQTLMTSSFEETMERKQDKVNEIKFPHSSRTPQNKSADKCVEYDSN</sequence>
<feature type="transmembrane region" description="Helical" evidence="13">
    <location>
        <begin position="456"/>
        <end position="474"/>
    </location>
</feature>
<dbReference type="InterPro" id="IPR005821">
    <property type="entry name" value="Ion_trans_dom"/>
</dbReference>
<evidence type="ECO:0000256" key="7">
    <source>
        <dbReference type="ARBA" id="ARBA00022958"/>
    </source>
</evidence>
<evidence type="ECO:0000256" key="3">
    <source>
        <dbReference type="ARBA" id="ARBA00022538"/>
    </source>
</evidence>
<comment type="caution">
    <text evidence="15">The sequence shown here is derived from an EMBL/GenBank/DDBJ whole genome shotgun (WGS) entry which is preliminary data.</text>
</comment>
<dbReference type="PANTHER" id="PTHR11537">
    <property type="entry name" value="VOLTAGE-GATED POTASSIUM CHANNEL"/>
    <property type="match status" value="1"/>
</dbReference>
<feature type="transmembrane region" description="Helical" evidence="13">
    <location>
        <begin position="556"/>
        <end position="575"/>
    </location>
</feature>
<keyword evidence="4 13" id="KW-0812">Transmembrane</keyword>
<dbReference type="PRINTS" id="PR01498">
    <property type="entry name" value="SHAWCHANNEL"/>
</dbReference>
<evidence type="ECO:0000256" key="10">
    <source>
        <dbReference type="ARBA" id="ARBA00023136"/>
    </source>
</evidence>
<evidence type="ECO:0000256" key="13">
    <source>
        <dbReference type="SAM" id="Phobius"/>
    </source>
</evidence>
<dbReference type="SUPFAM" id="SSF81324">
    <property type="entry name" value="Voltage-gated potassium channels"/>
    <property type="match status" value="1"/>
</dbReference>
<dbReference type="Gene3D" id="1.10.287.70">
    <property type="match status" value="1"/>
</dbReference>
<keyword evidence="9" id="KW-0406">Ion transport</keyword>
<dbReference type="Pfam" id="PF00520">
    <property type="entry name" value="Ion_trans"/>
    <property type="match status" value="1"/>
</dbReference>
<evidence type="ECO:0000256" key="6">
    <source>
        <dbReference type="ARBA" id="ARBA00022882"/>
    </source>
</evidence>
<dbReference type="Gene3D" id="3.30.710.10">
    <property type="entry name" value="Potassium Channel Kv1.1, Chain A"/>
    <property type="match status" value="1"/>
</dbReference>
<dbReference type="PRINTS" id="PR01491">
    <property type="entry name" value="KVCHANNEL"/>
</dbReference>
<dbReference type="SMART" id="SM00225">
    <property type="entry name" value="BTB"/>
    <property type="match status" value="1"/>
</dbReference>
<feature type="region of interest" description="Disordered" evidence="12">
    <location>
        <begin position="107"/>
        <end position="128"/>
    </location>
</feature>
<evidence type="ECO:0000259" key="14">
    <source>
        <dbReference type="SMART" id="SM00225"/>
    </source>
</evidence>
<dbReference type="GO" id="GO:0051260">
    <property type="term" value="P:protein homooligomerization"/>
    <property type="evidence" value="ECO:0007669"/>
    <property type="project" value="InterPro"/>
</dbReference>
<dbReference type="OrthoDB" id="10025005at2759"/>
<evidence type="ECO:0000256" key="2">
    <source>
        <dbReference type="ARBA" id="ARBA00022448"/>
    </source>
</evidence>
<feature type="region of interest" description="Disordered" evidence="12">
    <location>
        <begin position="25"/>
        <end position="44"/>
    </location>
</feature>
<keyword evidence="16" id="KW-1185">Reference proteome</keyword>
<feature type="transmembrane region" description="Helical" evidence="13">
    <location>
        <begin position="323"/>
        <end position="341"/>
    </location>
</feature>
<evidence type="ECO:0000256" key="5">
    <source>
        <dbReference type="ARBA" id="ARBA00022826"/>
    </source>
</evidence>
<feature type="compositionally biased region" description="Polar residues" evidence="12">
    <location>
        <begin position="33"/>
        <end position="44"/>
    </location>
</feature>
<dbReference type="PRINTS" id="PR00169">
    <property type="entry name" value="KCHANNEL"/>
</dbReference>
<evidence type="ECO:0000256" key="9">
    <source>
        <dbReference type="ARBA" id="ARBA00023065"/>
    </source>
</evidence>
<dbReference type="InterPro" id="IPR003974">
    <property type="entry name" value="K_chnl_volt-dep_Kv3"/>
</dbReference>
<organism evidence="15 16">
    <name type="scientific">Dreissena polymorpha</name>
    <name type="common">Zebra mussel</name>
    <name type="synonym">Mytilus polymorpha</name>
    <dbReference type="NCBI Taxonomy" id="45954"/>
    <lineage>
        <taxon>Eukaryota</taxon>
        <taxon>Metazoa</taxon>
        <taxon>Spiralia</taxon>
        <taxon>Lophotrochozoa</taxon>
        <taxon>Mollusca</taxon>
        <taxon>Bivalvia</taxon>
        <taxon>Autobranchia</taxon>
        <taxon>Heteroconchia</taxon>
        <taxon>Euheterodonta</taxon>
        <taxon>Imparidentia</taxon>
        <taxon>Neoheterodontei</taxon>
        <taxon>Myida</taxon>
        <taxon>Dreissenoidea</taxon>
        <taxon>Dreissenidae</taxon>
        <taxon>Dreissena</taxon>
    </lineage>
</organism>
<feature type="compositionally biased region" description="Basic and acidic residues" evidence="12">
    <location>
        <begin position="673"/>
        <end position="683"/>
    </location>
</feature>
<dbReference type="InterPro" id="IPR003968">
    <property type="entry name" value="K_chnl_volt-dep_Kv"/>
</dbReference>
<keyword evidence="5" id="KW-0631">Potassium channel</keyword>
<dbReference type="InterPro" id="IPR000210">
    <property type="entry name" value="BTB/POZ_dom"/>
</dbReference>
<dbReference type="Gene3D" id="1.20.120.350">
    <property type="entry name" value="Voltage-gated potassium channels. Chain C"/>
    <property type="match status" value="1"/>
</dbReference>
<keyword evidence="10 13" id="KW-0472">Membrane</keyword>
<accession>A0A9D4S154</accession>
<keyword evidence="11" id="KW-0407">Ion channel</keyword>
<evidence type="ECO:0000256" key="1">
    <source>
        <dbReference type="ARBA" id="ARBA00004141"/>
    </source>
</evidence>
<dbReference type="PANTHER" id="PTHR11537:SF254">
    <property type="entry name" value="POTASSIUM VOLTAGE-GATED CHANNEL PROTEIN SHAB"/>
    <property type="match status" value="1"/>
</dbReference>
<comment type="subcellular location">
    <subcellularLocation>
        <location evidence="1">Membrane</location>
        <topology evidence="1">Multi-pass membrane protein</topology>
    </subcellularLocation>
</comment>